<reference evidence="2" key="1">
    <citation type="journal article" date="2020" name="mSystems">
        <title>Genome- and Community-Level Interaction Insights into Carbon Utilization and Element Cycling Functions of Hydrothermarchaeota in Hydrothermal Sediment.</title>
        <authorList>
            <person name="Zhou Z."/>
            <person name="Liu Y."/>
            <person name="Xu W."/>
            <person name="Pan J."/>
            <person name="Luo Z.H."/>
            <person name="Li M."/>
        </authorList>
    </citation>
    <scope>NUCLEOTIDE SEQUENCE [LARGE SCALE GENOMIC DNA]</scope>
    <source>
        <strain evidence="2">SpSt-642</strain>
    </source>
</reference>
<dbReference type="EMBL" id="DTBJ01000034">
    <property type="protein sequence ID" value="HGM58855.1"/>
    <property type="molecule type" value="Genomic_DNA"/>
</dbReference>
<dbReference type="InterPro" id="IPR007197">
    <property type="entry name" value="rSAM"/>
</dbReference>
<proteinExistence type="predicted"/>
<sequence>MFRKIIILDGYTDEPSGLGVPPYINTYPRLIAGVFRLFDKTIDIRYWTIDDARSALSRFIDDSKSSDLVVIIAGCEVPGKYVGGKPITLREIEYFAYVLRDISKVLVGPIARFGYSYGGGSIAVSLKKLRGFFTEIVSGDPELYFYSLLTSGWEKAEPNRLRDNYDLADKAFRNGAFIVTQHPNYGWNLIVEIETFRGCPRYIRGGCSFCIEPRFGKPIVRSQRGIIEEIEVLYRLGIRHIRLGKQPDILVYGSREIGYEEFPKPNPVELEKLFFGIRNVAPGLRTIHIDNVNPGTIARNPEESVKAIKIIIKYHTPGDVAALGIESFDEKVVEANNLKVYPDEALDAIRLINRYGSIRGWNGLPHLLPGINLLHGLPGESRETYIVNYRYLKQILDENLLIRRLNIRRISVLENTPLWSKKNIVESNIRRFSKLFESYRVFVMKVFDKTMLKRIVPPGTLMRYLYVEKHIGEYSIARQPASYPISVKIRGRIELKKQIDIRVESVAAKSVLGVIV</sequence>
<organism evidence="2">
    <name type="scientific">Staphylothermus marinus</name>
    <dbReference type="NCBI Taxonomy" id="2280"/>
    <lineage>
        <taxon>Archaea</taxon>
        <taxon>Thermoproteota</taxon>
        <taxon>Thermoprotei</taxon>
        <taxon>Desulfurococcales</taxon>
        <taxon>Desulfurococcaceae</taxon>
        <taxon>Staphylothermus</taxon>
    </lineage>
</organism>
<protein>
    <submittedName>
        <fullName evidence="2">Radical SAM protein</fullName>
    </submittedName>
</protein>
<dbReference type="GO" id="GO:0051536">
    <property type="term" value="F:iron-sulfur cluster binding"/>
    <property type="evidence" value="ECO:0007669"/>
    <property type="project" value="InterPro"/>
</dbReference>
<evidence type="ECO:0000313" key="2">
    <source>
        <dbReference type="EMBL" id="HGM58855.1"/>
    </source>
</evidence>
<dbReference type="Pfam" id="PF04055">
    <property type="entry name" value="Radical_SAM"/>
    <property type="match status" value="1"/>
</dbReference>
<evidence type="ECO:0000259" key="1">
    <source>
        <dbReference type="PROSITE" id="PS51918"/>
    </source>
</evidence>
<dbReference type="SFLD" id="SFLDS00029">
    <property type="entry name" value="Radical_SAM"/>
    <property type="match status" value="1"/>
</dbReference>
<dbReference type="PANTHER" id="PTHR43324:SF1">
    <property type="entry name" value="RADICAL SAM CORE DOMAIN-CONTAINING PROTEIN"/>
    <property type="match status" value="1"/>
</dbReference>
<dbReference type="PANTHER" id="PTHR43324">
    <property type="match status" value="1"/>
</dbReference>
<dbReference type="SUPFAM" id="SSF102114">
    <property type="entry name" value="Radical SAM enzymes"/>
    <property type="match status" value="1"/>
</dbReference>
<dbReference type="InterPro" id="IPR023404">
    <property type="entry name" value="rSAM_horseshoe"/>
</dbReference>
<dbReference type="GO" id="GO:0003824">
    <property type="term" value="F:catalytic activity"/>
    <property type="evidence" value="ECO:0007669"/>
    <property type="project" value="InterPro"/>
</dbReference>
<feature type="domain" description="Radical SAM core" evidence="1">
    <location>
        <begin position="185"/>
        <end position="448"/>
    </location>
</feature>
<dbReference type="AlphaFoldDB" id="A0A7C4D7D9"/>
<gene>
    <name evidence="2" type="ORF">ENU14_04645</name>
</gene>
<comment type="caution">
    <text evidence="2">The sequence shown here is derived from an EMBL/GenBank/DDBJ whole genome shotgun (WGS) entry which is preliminary data.</text>
</comment>
<dbReference type="SMART" id="SM00729">
    <property type="entry name" value="Elp3"/>
    <property type="match status" value="1"/>
</dbReference>
<dbReference type="InterPro" id="IPR058240">
    <property type="entry name" value="rSAM_sf"/>
</dbReference>
<accession>A0A7C4D7D9</accession>
<dbReference type="InterPro" id="IPR006638">
    <property type="entry name" value="Elp3/MiaA/NifB-like_rSAM"/>
</dbReference>
<dbReference type="SFLD" id="SFLDG01082">
    <property type="entry name" value="B12-binding_domain_containing"/>
    <property type="match status" value="1"/>
</dbReference>
<dbReference type="Gene3D" id="3.80.30.20">
    <property type="entry name" value="tm_1862 like domain"/>
    <property type="match status" value="1"/>
</dbReference>
<dbReference type="PROSITE" id="PS51918">
    <property type="entry name" value="RADICAL_SAM"/>
    <property type="match status" value="1"/>
</dbReference>
<name>A0A7C4D7D9_STAMA</name>